<dbReference type="EMBL" id="JAQIPB010000015">
    <property type="protein sequence ID" value="MDA7419232.1"/>
    <property type="molecule type" value="Genomic_DNA"/>
</dbReference>
<sequence length="559" mass="61593">MSINHQTLKCGECGSGVLERTGLNQYRCAHCGSVSVVEDQVSERLDRVLEQVKDAAAERLAREEAARRAQSQRTMAIVISVMVAAGVLLLLLGRLWNPPAATQAASAPRPVFNRSIPTEGLKLVDARQVLVGSGSSARPKLFVLARNETGQVLESPRVEAHFFDGENRLGSRSERLPLSLMLPGESLPFLMDLPGERNVTRQEFKVAPLSAPSRAVQGPRLPFERVRLVQQGRDLRFVARVANPPGERRVLSDVRVLVTAYDEAGAPIAIGRAYAQAAEIRPGERSTLEARLERFGGDAGVAAWDWRVDHQWSDAEGGTRTAVIAADRVQRVTGAPERFNERLRMSTADLLAEDSERFDLAQLELLPLIPGLSTIRQRTYMTELVNRSKDRIAIAPAAVISRYDGNRLDGSTQLDGVAYLYPGERLPVQVDPQRADRITQTRVEWKPLRGAPLPGPRQPLEVQVSSTEAQVGSVLLNFSQRFSYKAVNVKGQVRNPGTAIVRKARLWVSLRDRNDRLTGFKQVDNLPAIGPGESVPFEVRIEQQGADFASVSTLYQSTE</sequence>
<dbReference type="InterPro" id="IPR047676">
    <property type="entry name" value="FxLYD_dom"/>
</dbReference>
<dbReference type="PROSITE" id="PS50890">
    <property type="entry name" value="PUA"/>
    <property type="match status" value="1"/>
</dbReference>
<dbReference type="NCBIfam" id="NF038353">
    <property type="entry name" value="FxLYD_dom"/>
    <property type="match status" value="1"/>
</dbReference>
<dbReference type="Proteomes" id="UP001212602">
    <property type="component" value="Unassembled WGS sequence"/>
</dbReference>
<evidence type="ECO:0000313" key="2">
    <source>
        <dbReference type="EMBL" id="MDA7419232.1"/>
    </source>
</evidence>
<name>A0AAE3NFB1_9BURK</name>
<proteinExistence type="predicted"/>
<protein>
    <submittedName>
        <fullName evidence="2">FxLYD domain-containing protein</fullName>
    </submittedName>
</protein>
<feature type="transmembrane region" description="Helical" evidence="1">
    <location>
        <begin position="76"/>
        <end position="96"/>
    </location>
</feature>
<organism evidence="2 3">
    <name type="scientific">Xenophilus arseniciresistens</name>
    <dbReference type="NCBI Taxonomy" id="1283306"/>
    <lineage>
        <taxon>Bacteria</taxon>
        <taxon>Pseudomonadati</taxon>
        <taxon>Pseudomonadota</taxon>
        <taxon>Betaproteobacteria</taxon>
        <taxon>Burkholderiales</taxon>
        <taxon>Comamonadaceae</taxon>
        <taxon>Xenophilus</taxon>
    </lineage>
</organism>
<accession>A0AAE3NFB1</accession>
<evidence type="ECO:0000313" key="3">
    <source>
        <dbReference type="Proteomes" id="UP001212602"/>
    </source>
</evidence>
<reference evidence="2" key="1">
    <citation type="submission" date="2023-01" db="EMBL/GenBank/DDBJ databases">
        <title>Xenophilus mangrovi sp. nov., isolated from soil of Mangrove nature reserve.</title>
        <authorList>
            <person name="Xu S."/>
            <person name="Liu Z."/>
            <person name="Xu Y."/>
        </authorList>
    </citation>
    <scope>NUCLEOTIDE SEQUENCE</scope>
    <source>
        <strain evidence="2">YW8</strain>
    </source>
</reference>
<evidence type="ECO:0000256" key="1">
    <source>
        <dbReference type="SAM" id="Phobius"/>
    </source>
</evidence>
<dbReference type="RefSeq" id="WP_271430432.1">
    <property type="nucleotide sequence ID" value="NZ_JAQIPB010000015.1"/>
</dbReference>
<keyword evidence="1" id="KW-0812">Transmembrane</keyword>
<keyword evidence="3" id="KW-1185">Reference proteome</keyword>
<gene>
    <name evidence="2" type="ORF">PGB34_22895</name>
</gene>
<comment type="caution">
    <text evidence="2">The sequence shown here is derived from an EMBL/GenBank/DDBJ whole genome shotgun (WGS) entry which is preliminary data.</text>
</comment>
<keyword evidence="1" id="KW-0472">Membrane</keyword>
<keyword evidence="1" id="KW-1133">Transmembrane helix</keyword>
<dbReference type="AlphaFoldDB" id="A0AAE3NFB1"/>